<keyword evidence="3" id="KW-0597">Phosphoprotein</keyword>
<protein>
    <recommendedName>
        <fullName evidence="2">histidine kinase</fullName>
        <ecNumber evidence="2">2.7.13.3</ecNumber>
    </recommendedName>
</protein>
<dbReference type="eggNOG" id="COG3852">
    <property type="taxonomic scope" value="Bacteria"/>
</dbReference>
<evidence type="ECO:0000259" key="10">
    <source>
        <dbReference type="PROSITE" id="PS50109"/>
    </source>
</evidence>
<dbReference type="GO" id="GO:0000155">
    <property type="term" value="F:phosphorelay sensor kinase activity"/>
    <property type="evidence" value="ECO:0007669"/>
    <property type="project" value="InterPro"/>
</dbReference>
<sequence length="562" mass="58150">MLDPRQIVRWVHVARLTVAAAILLAAVFVWTSATRNDTLVATLAFAGAVLWTGAAIALDRRPRDDAGPSTLVVAANVLCDLALVTAVVHVTGAGASQFVALYVLVVAYAALLLPAVGGALAVAAADVLYAADAAWLRPYATSGGIGLQVALFGVVAVASGWVGARMRAAGTGGHRLTAALARASVEAADILRAMNSGILTVDADGVLLYANPAASALLGVALHERLGAPVLESIAERSPELAHALRRAAVERERTTRAEGTVARADGLRRIGVTTTAGADDARTGTAIFSDITDSKRIDALHARAGRLEAIAELSASLAHEIKNPLASIRSAVEQLARRSARRAAAAGEDDEDERTLSTLIVRESDRLSRLLSEFLDFARARVRRVERVDVASVARDAAQLAAAHPSRAEDVRIDVDAPEGSDGAAVLVDGDEELLHRALFNLALNAVQATPAGGRVRIEVQLPEAAELPPGIAFAGGAVAVHVSDGGRGIDPETLDRLFDPFFTTKPTGSGLGLAVVHRVVEAHRGVVLVEAGGGGSGARFTLLLPRAAEGMGTTAERAAA</sequence>
<evidence type="ECO:0000256" key="1">
    <source>
        <dbReference type="ARBA" id="ARBA00000085"/>
    </source>
</evidence>
<evidence type="ECO:0000256" key="8">
    <source>
        <dbReference type="ARBA" id="ARBA00023012"/>
    </source>
</evidence>
<dbReference type="InterPro" id="IPR000014">
    <property type="entry name" value="PAS"/>
</dbReference>
<dbReference type="GO" id="GO:0005524">
    <property type="term" value="F:ATP binding"/>
    <property type="evidence" value="ECO:0007669"/>
    <property type="project" value="UniProtKB-KW"/>
</dbReference>
<name>W0RMI0_9BACT</name>
<reference evidence="12 13" key="1">
    <citation type="journal article" date="2014" name="Genome Announc.">
        <title>Genome Sequence and Methylome of Soil Bacterium Gemmatirosa kalamazoonensis KBS708T, a Member of the Rarely Cultivated Gemmatimonadetes Phylum.</title>
        <authorList>
            <person name="Debruyn J.M."/>
            <person name="Radosevich M."/>
            <person name="Wommack K.E."/>
            <person name="Polson S.W."/>
            <person name="Hauser L.J."/>
            <person name="Fawaz M.N."/>
            <person name="Korlach J."/>
            <person name="Tsai Y.C."/>
        </authorList>
    </citation>
    <scope>NUCLEOTIDE SEQUENCE [LARGE SCALE GENOMIC DNA]</scope>
    <source>
        <strain evidence="12 13">KBS708</strain>
    </source>
</reference>
<dbReference type="InterPro" id="IPR004358">
    <property type="entry name" value="Sig_transdc_His_kin-like_C"/>
</dbReference>
<dbReference type="EC" id="2.7.13.3" evidence="2"/>
<evidence type="ECO:0000256" key="9">
    <source>
        <dbReference type="SAM" id="Phobius"/>
    </source>
</evidence>
<dbReference type="InterPro" id="IPR035965">
    <property type="entry name" value="PAS-like_dom_sf"/>
</dbReference>
<feature type="transmembrane region" description="Helical" evidence="9">
    <location>
        <begin position="70"/>
        <end position="92"/>
    </location>
</feature>
<dbReference type="InterPro" id="IPR005467">
    <property type="entry name" value="His_kinase_dom"/>
</dbReference>
<evidence type="ECO:0000256" key="4">
    <source>
        <dbReference type="ARBA" id="ARBA00022679"/>
    </source>
</evidence>
<keyword evidence="8" id="KW-0902">Two-component regulatory system</keyword>
<dbReference type="Gene3D" id="3.30.565.10">
    <property type="entry name" value="Histidine kinase-like ATPase, C-terminal domain"/>
    <property type="match status" value="1"/>
</dbReference>
<dbReference type="SMART" id="SM00388">
    <property type="entry name" value="HisKA"/>
    <property type="match status" value="1"/>
</dbReference>
<gene>
    <name evidence="12" type="ORF">J421_3988</name>
</gene>
<dbReference type="PROSITE" id="PS50109">
    <property type="entry name" value="HIS_KIN"/>
    <property type="match status" value="1"/>
</dbReference>
<evidence type="ECO:0000256" key="3">
    <source>
        <dbReference type="ARBA" id="ARBA00022553"/>
    </source>
</evidence>
<feature type="transmembrane region" description="Helical" evidence="9">
    <location>
        <begin position="12"/>
        <end position="33"/>
    </location>
</feature>
<feature type="domain" description="Histidine kinase" evidence="10">
    <location>
        <begin position="317"/>
        <end position="550"/>
    </location>
</feature>
<dbReference type="SUPFAM" id="SSF47384">
    <property type="entry name" value="Homodimeric domain of signal transducing histidine kinase"/>
    <property type="match status" value="1"/>
</dbReference>
<feature type="transmembrane region" description="Helical" evidence="9">
    <location>
        <begin position="98"/>
        <end position="131"/>
    </location>
</feature>
<dbReference type="RefSeq" id="WP_025412972.1">
    <property type="nucleotide sequence ID" value="NZ_CP007128.1"/>
</dbReference>
<feature type="domain" description="PAS" evidence="11">
    <location>
        <begin position="183"/>
        <end position="253"/>
    </location>
</feature>
<dbReference type="HOGENOM" id="CLU_000445_114_39_0"/>
<dbReference type="PANTHER" id="PTHR43065">
    <property type="entry name" value="SENSOR HISTIDINE KINASE"/>
    <property type="match status" value="1"/>
</dbReference>
<evidence type="ECO:0000256" key="2">
    <source>
        <dbReference type="ARBA" id="ARBA00012438"/>
    </source>
</evidence>
<dbReference type="Pfam" id="PF02518">
    <property type="entry name" value="HATPase_c"/>
    <property type="match status" value="1"/>
</dbReference>
<keyword evidence="13" id="KW-1185">Reference proteome</keyword>
<dbReference type="Gene3D" id="1.10.287.130">
    <property type="match status" value="1"/>
</dbReference>
<keyword evidence="4" id="KW-0808">Transferase</keyword>
<keyword evidence="9" id="KW-1133">Transmembrane helix</keyword>
<dbReference type="Pfam" id="PF25323">
    <property type="entry name" value="6TM_PilS"/>
    <property type="match status" value="1"/>
</dbReference>
<dbReference type="Pfam" id="PF08448">
    <property type="entry name" value="PAS_4"/>
    <property type="match status" value="1"/>
</dbReference>
<feature type="transmembrane region" description="Helical" evidence="9">
    <location>
        <begin position="143"/>
        <end position="164"/>
    </location>
</feature>
<dbReference type="InterPro" id="IPR003594">
    <property type="entry name" value="HATPase_dom"/>
</dbReference>
<dbReference type="PROSITE" id="PS50112">
    <property type="entry name" value="PAS"/>
    <property type="match status" value="1"/>
</dbReference>
<dbReference type="CDD" id="cd00130">
    <property type="entry name" value="PAS"/>
    <property type="match status" value="1"/>
</dbReference>
<keyword evidence="9" id="KW-0812">Transmembrane</keyword>
<dbReference type="NCBIfam" id="TIGR00229">
    <property type="entry name" value="sensory_box"/>
    <property type="match status" value="1"/>
</dbReference>
<organism evidence="12 13">
    <name type="scientific">Gemmatirosa kalamazoonensis</name>
    <dbReference type="NCBI Taxonomy" id="861299"/>
    <lineage>
        <taxon>Bacteria</taxon>
        <taxon>Pseudomonadati</taxon>
        <taxon>Gemmatimonadota</taxon>
        <taxon>Gemmatimonadia</taxon>
        <taxon>Gemmatimonadales</taxon>
        <taxon>Gemmatimonadaceae</taxon>
        <taxon>Gemmatirosa</taxon>
    </lineage>
</organism>
<comment type="catalytic activity">
    <reaction evidence="1">
        <text>ATP + protein L-histidine = ADP + protein N-phospho-L-histidine.</text>
        <dbReference type="EC" id="2.7.13.3"/>
    </reaction>
</comment>
<dbReference type="EMBL" id="CP007128">
    <property type="protein sequence ID" value="AHG91525.1"/>
    <property type="molecule type" value="Genomic_DNA"/>
</dbReference>
<dbReference type="InterPro" id="IPR013656">
    <property type="entry name" value="PAS_4"/>
</dbReference>
<dbReference type="PANTHER" id="PTHR43065:SF10">
    <property type="entry name" value="PEROXIDE STRESS-ACTIVATED HISTIDINE KINASE MAK3"/>
    <property type="match status" value="1"/>
</dbReference>
<dbReference type="SUPFAM" id="SSF55874">
    <property type="entry name" value="ATPase domain of HSP90 chaperone/DNA topoisomerase II/histidine kinase"/>
    <property type="match status" value="1"/>
</dbReference>
<evidence type="ECO:0000256" key="5">
    <source>
        <dbReference type="ARBA" id="ARBA00022741"/>
    </source>
</evidence>
<dbReference type="PRINTS" id="PR00344">
    <property type="entry name" value="BCTRLSENSOR"/>
</dbReference>
<evidence type="ECO:0000259" key="11">
    <source>
        <dbReference type="PROSITE" id="PS50112"/>
    </source>
</evidence>
<dbReference type="InParanoid" id="W0RMI0"/>
<dbReference type="SMART" id="SM00091">
    <property type="entry name" value="PAS"/>
    <property type="match status" value="1"/>
</dbReference>
<dbReference type="Proteomes" id="UP000019151">
    <property type="component" value="Chromosome"/>
</dbReference>
<dbReference type="CDD" id="cd00082">
    <property type="entry name" value="HisKA"/>
    <property type="match status" value="1"/>
</dbReference>
<proteinExistence type="predicted"/>
<evidence type="ECO:0000256" key="7">
    <source>
        <dbReference type="ARBA" id="ARBA00022840"/>
    </source>
</evidence>
<dbReference type="InterPro" id="IPR036890">
    <property type="entry name" value="HATPase_C_sf"/>
</dbReference>
<dbReference type="STRING" id="861299.J421_3988"/>
<feature type="transmembrane region" description="Helical" evidence="9">
    <location>
        <begin position="39"/>
        <end position="58"/>
    </location>
</feature>
<keyword evidence="7" id="KW-0067">ATP-binding</keyword>
<dbReference type="Pfam" id="PF00512">
    <property type="entry name" value="HisKA"/>
    <property type="match status" value="1"/>
</dbReference>
<dbReference type="AlphaFoldDB" id="W0RMI0"/>
<keyword evidence="9" id="KW-0472">Membrane</keyword>
<evidence type="ECO:0000313" key="13">
    <source>
        <dbReference type="Proteomes" id="UP000019151"/>
    </source>
</evidence>
<accession>W0RMI0</accession>
<dbReference type="Gene3D" id="3.30.450.20">
    <property type="entry name" value="PAS domain"/>
    <property type="match status" value="1"/>
</dbReference>
<dbReference type="SUPFAM" id="SSF55785">
    <property type="entry name" value="PYP-like sensor domain (PAS domain)"/>
    <property type="match status" value="1"/>
</dbReference>
<dbReference type="InterPro" id="IPR003661">
    <property type="entry name" value="HisK_dim/P_dom"/>
</dbReference>
<evidence type="ECO:0000313" key="12">
    <source>
        <dbReference type="EMBL" id="AHG91525.1"/>
    </source>
</evidence>
<dbReference type="OrthoDB" id="9773941at2"/>
<evidence type="ECO:0000256" key="6">
    <source>
        <dbReference type="ARBA" id="ARBA00022777"/>
    </source>
</evidence>
<keyword evidence="5" id="KW-0547">Nucleotide-binding</keyword>
<keyword evidence="6" id="KW-0418">Kinase</keyword>
<dbReference type="KEGG" id="gba:J421_3988"/>
<dbReference type="SMART" id="SM00387">
    <property type="entry name" value="HATPase_c"/>
    <property type="match status" value="1"/>
</dbReference>
<dbReference type="InterPro" id="IPR036097">
    <property type="entry name" value="HisK_dim/P_sf"/>
</dbReference>